<reference evidence="3 4" key="2">
    <citation type="journal article" date="2022" name="Mar. Drugs">
        <title>Bioassay-Guided Fractionation Leads to the Detection of Cholic Acid Generated by the Rare Thalassomonas sp.</title>
        <authorList>
            <person name="Pheiffer F."/>
            <person name="Schneider Y.K."/>
            <person name="Hansen E.H."/>
            <person name="Andersen J.H."/>
            <person name="Isaksson J."/>
            <person name="Busche T."/>
            <person name="R C."/>
            <person name="Kalinowski J."/>
            <person name="Zyl L.V."/>
            <person name="Trindade M."/>
        </authorList>
    </citation>
    <scope>NUCLEOTIDE SEQUENCE [LARGE SCALE GENOMIC DNA]</scope>
    <source>
        <strain evidence="3 4">XOM25</strain>
    </source>
</reference>
<keyword evidence="1" id="KW-0472">Membrane</keyword>
<evidence type="ECO:0000256" key="1">
    <source>
        <dbReference type="SAM" id="Phobius"/>
    </source>
</evidence>
<dbReference type="InterPro" id="IPR006976">
    <property type="entry name" value="VanZ-like"/>
</dbReference>
<reference evidence="3 4" key="1">
    <citation type="journal article" date="2015" name="Genome Announc.">
        <title>Draft Genome Sequences of Marine Isolates of Thalassomonas viridans and Thalassomonas actiniarum.</title>
        <authorList>
            <person name="Olonade I."/>
            <person name="van Zyl L.J."/>
            <person name="Trindade M."/>
        </authorList>
    </citation>
    <scope>NUCLEOTIDE SEQUENCE [LARGE SCALE GENOMIC DNA]</scope>
    <source>
        <strain evidence="3 4">XOM25</strain>
    </source>
</reference>
<dbReference type="RefSeq" id="WP_044838822.1">
    <property type="nucleotide sequence ID" value="NZ_CP059733.1"/>
</dbReference>
<feature type="transmembrane region" description="Helical" evidence="1">
    <location>
        <begin position="73"/>
        <end position="93"/>
    </location>
</feature>
<feature type="transmembrane region" description="Helical" evidence="1">
    <location>
        <begin position="99"/>
        <end position="117"/>
    </location>
</feature>
<dbReference type="NCBIfam" id="NF037970">
    <property type="entry name" value="vanZ_1"/>
    <property type="match status" value="1"/>
</dbReference>
<dbReference type="KEGG" id="tvd:SG34_028050"/>
<evidence type="ECO:0000313" key="3">
    <source>
        <dbReference type="EMBL" id="WDE05106.1"/>
    </source>
</evidence>
<name>A0AAE9Z1I4_9GAMM</name>
<dbReference type="Proteomes" id="UP000032352">
    <property type="component" value="Chromosome"/>
</dbReference>
<proteinExistence type="predicted"/>
<sequence length="123" mass="13581">MLRIVPALLCFVFICWNILEANSAGNNIFFELVRSLPYGDKLGHLVLYGTLSLLTIIAFNHRCVQVKGYPLPLGALVVLALALAEELSQLFLSNRTFDMADISADIAGIVIFTLLLNKCRAKQ</sequence>
<evidence type="ECO:0000259" key="2">
    <source>
        <dbReference type="Pfam" id="PF04892"/>
    </source>
</evidence>
<dbReference type="EMBL" id="CP059733">
    <property type="protein sequence ID" value="WDE05106.1"/>
    <property type="molecule type" value="Genomic_DNA"/>
</dbReference>
<keyword evidence="1" id="KW-0812">Transmembrane</keyword>
<feature type="domain" description="VanZ-like" evidence="2">
    <location>
        <begin position="37"/>
        <end position="116"/>
    </location>
</feature>
<dbReference type="AlphaFoldDB" id="A0AAE9Z1I4"/>
<keyword evidence="1" id="KW-1133">Transmembrane helix</keyword>
<feature type="transmembrane region" description="Helical" evidence="1">
    <location>
        <begin position="45"/>
        <end position="61"/>
    </location>
</feature>
<keyword evidence="4" id="KW-1185">Reference proteome</keyword>
<gene>
    <name evidence="3" type="primary">vanZ</name>
    <name evidence="3" type="ORF">SG34_028050</name>
</gene>
<evidence type="ECO:0000313" key="4">
    <source>
        <dbReference type="Proteomes" id="UP000032352"/>
    </source>
</evidence>
<accession>A0AAE9Z1I4</accession>
<organism evidence="3 4">
    <name type="scientific">Thalassomonas viridans</name>
    <dbReference type="NCBI Taxonomy" id="137584"/>
    <lineage>
        <taxon>Bacteria</taxon>
        <taxon>Pseudomonadati</taxon>
        <taxon>Pseudomonadota</taxon>
        <taxon>Gammaproteobacteria</taxon>
        <taxon>Alteromonadales</taxon>
        <taxon>Colwelliaceae</taxon>
        <taxon>Thalassomonas</taxon>
    </lineage>
</organism>
<dbReference type="Pfam" id="PF04892">
    <property type="entry name" value="VanZ"/>
    <property type="match status" value="1"/>
</dbReference>
<protein>
    <submittedName>
        <fullName evidence="3">VanZ family protein</fullName>
    </submittedName>
</protein>